<evidence type="ECO:0000259" key="4">
    <source>
        <dbReference type="PROSITE" id="PS51077"/>
    </source>
</evidence>
<feature type="domain" description="IclR-ED" evidence="5">
    <location>
        <begin position="68"/>
        <end position="248"/>
    </location>
</feature>
<dbReference type="InterPro" id="IPR050707">
    <property type="entry name" value="HTH_MetabolicPath_Reg"/>
</dbReference>
<reference evidence="6 7" key="1">
    <citation type="submission" date="2016-10" db="EMBL/GenBank/DDBJ databases">
        <authorList>
            <person name="de Groot N.N."/>
        </authorList>
    </citation>
    <scope>NUCLEOTIDE SEQUENCE [LARGE SCALE GENOMIC DNA]</scope>
    <source>
        <strain evidence="6 7">APO</strain>
    </source>
</reference>
<keyword evidence="2 6" id="KW-0238">DNA-binding</keyword>
<dbReference type="Pfam" id="PF01614">
    <property type="entry name" value="IclR_C"/>
    <property type="match status" value="1"/>
</dbReference>
<dbReference type="EMBL" id="FNPV01000002">
    <property type="protein sequence ID" value="SDY49272.1"/>
    <property type="molecule type" value="Genomic_DNA"/>
</dbReference>
<dbReference type="InterPro" id="IPR029016">
    <property type="entry name" value="GAF-like_dom_sf"/>
</dbReference>
<sequence>MNTSSIQSVIKALKVLELFMVKPAWSISEISEALTYPTSTSHRLIVTLEEAGYVYRENETKKYYLTIKPYLIGSKTEIVSQLKKRAQHKIQSLVQEVNESVNISIVQGLYAVTVLKANPERQFSAAPTIGDKRKLYATSVGKCLLAYNSNGCLDGLMSSSEALEQYTDSTMIDKKQIMNHIQMVRQKGYAVDREEVEAGLTCYGAPIFDELSHCIAAISLSIPTFRIEDEEKMIRIVKEAASDISAKF</sequence>
<gene>
    <name evidence="6" type="ORF">SAMN05192546_102290</name>
</gene>
<dbReference type="Gene3D" id="1.10.10.10">
    <property type="entry name" value="Winged helix-like DNA-binding domain superfamily/Winged helix DNA-binding domain"/>
    <property type="match status" value="1"/>
</dbReference>
<dbReference type="InterPro" id="IPR005471">
    <property type="entry name" value="Tscrpt_reg_IclR_N"/>
</dbReference>
<protein>
    <submittedName>
        <fullName evidence="6">DNA-binding transcriptional regulator, IclR family</fullName>
    </submittedName>
</protein>
<organism evidence="6 7">
    <name type="scientific">Tindallia californiensis</name>
    <dbReference type="NCBI Taxonomy" id="159292"/>
    <lineage>
        <taxon>Bacteria</taxon>
        <taxon>Bacillati</taxon>
        <taxon>Bacillota</taxon>
        <taxon>Clostridia</taxon>
        <taxon>Peptostreptococcales</taxon>
        <taxon>Tindalliaceae</taxon>
        <taxon>Tindallia</taxon>
    </lineage>
</organism>
<dbReference type="PROSITE" id="PS51078">
    <property type="entry name" value="ICLR_ED"/>
    <property type="match status" value="1"/>
</dbReference>
<dbReference type="InterPro" id="IPR036388">
    <property type="entry name" value="WH-like_DNA-bd_sf"/>
</dbReference>
<dbReference type="InterPro" id="IPR036390">
    <property type="entry name" value="WH_DNA-bd_sf"/>
</dbReference>
<dbReference type="Gene3D" id="3.30.450.40">
    <property type="match status" value="1"/>
</dbReference>
<evidence type="ECO:0000259" key="5">
    <source>
        <dbReference type="PROSITE" id="PS51078"/>
    </source>
</evidence>
<accession>A0A1H3KAN9</accession>
<keyword evidence="1" id="KW-0805">Transcription regulation</keyword>
<dbReference type="GO" id="GO:0003677">
    <property type="term" value="F:DNA binding"/>
    <property type="evidence" value="ECO:0007669"/>
    <property type="project" value="UniProtKB-KW"/>
</dbReference>
<feature type="domain" description="HTH iclR-type" evidence="4">
    <location>
        <begin position="6"/>
        <end position="67"/>
    </location>
</feature>
<dbReference type="Proteomes" id="UP000199230">
    <property type="component" value="Unassembled WGS sequence"/>
</dbReference>
<evidence type="ECO:0000313" key="7">
    <source>
        <dbReference type="Proteomes" id="UP000199230"/>
    </source>
</evidence>
<evidence type="ECO:0000256" key="3">
    <source>
        <dbReference type="ARBA" id="ARBA00023163"/>
    </source>
</evidence>
<dbReference type="PROSITE" id="PS51077">
    <property type="entry name" value="HTH_ICLR"/>
    <property type="match status" value="1"/>
</dbReference>
<evidence type="ECO:0000256" key="2">
    <source>
        <dbReference type="ARBA" id="ARBA00023125"/>
    </source>
</evidence>
<proteinExistence type="predicted"/>
<dbReference type="SUPFAM" id="SSF46785">
    <property type="entry name" value="Winged helix' DNA-binding domain"/>
    <property type="match status" value="1"/>
</dbReference>
<dbReference type="GO" id="GO:0003700">
    <property type="term" value="F:DNA-binding transcription factor activity"/>
    <property type="evidence" value="ECO:0007669"/>
    <property type="project" value="TreeGrafter"/>
</dbReference>
<dbReference type="Pfam" id="PF09339">
    <property type="entry name" value="HTH_IclR"/>
    <property type="match status" value="1"/>
</dbReference>
<name>A0A1H3KAN9_9FIRM</name>
<dbReference type="PANTHER" id="PTHR30136:SF24">
    <property type="entry name" value="HTH-TYPE TRANSCRIPTIONAL REPRESSOR ALLR"/>
    <property type="match status" value="1"/>
</dbReference>
<evidence type="ECO:0000313" key="6">
    <source>
        <dbReference type="EMBL" id="SDY49272.1"/>
    </source>
</evidence>
<dbReference type="PANTHER" id="PTHR30136">
    <property type="entry name" value="HELIX-TURN-HELIX TRANSCRIPTIONAL REGULATOR, ICLR FAMILY"/>
    <property type="match status" value="1"/>
</dbReference>
<dbReference type="SMART" id="SM00346">
    <property type="entry name" value="HTH_ICLR"/>
    <property type="match status" value="1"/>
</dbReference>
<keyword evidence="7" id="KW-1185">Reference proteome</keyword>
<dbReference type="RefSeq" id="WP_093311199.1">
    <property type="nucleotide sequence ID" value="NZ_FNPV01000002.1"/>
</dbReference>
<dbReference type="STRING" id="159292.SAMN05192546_102290"/>
<dbReference type="AlphaFoldDB" id="A0A1H3KAN9"/>
<dbReference type="GO" id="GO:0045892">
    <property type="term" value="P:negative regulation of DNA-templated transcription"/>
    <property type="evidence" value="ECO:0007669"/>
    <property type="project" value="TreeGrafter"/>
</dbReference>
<evidence type="ECO:0000256" key="1">
    <source>
        <dbReference type="ARBA" id="ARBA00023015"/>
    </source>
</evidence>
<dbReference type="SUPFAM" id="SSF55781">
    <property type="entry name" value="GAF domain-like"/>
    <property type="match status" value="1"/>
</dbReference>
<dbReference type="OrthoDB" id="9791752at2"/>
<dbReference type="InterPro" id="IPR014757">
    <property type="entry name" value="Tscrpt_reg_IclR_C"/>
</dbReference>
<keyword evidence="3" id="KW-0804">Transcription</keyword>